<evidence type="ECO:0000256" key="7">
    <source>
        <dbReference type="ARBA" id="ARBA00022833"/>
    </source>
</evidence>
<dbReference type="Gene3D" id="3.40.390.10">
    <property type="entry name" value="Collagenase (Catalytic Domain)"/>
    <property type="match status" value="1"/>
</dbReference>
<dbReference type="CDD" id="cd04275">
    <property type="entry name" value="ZnMc_pappalysin_like"/>
    <property type="match status" value="1"/>
</dbReference>
<dbReference type="STRING" id="1093900.A0A507AV67"/>
<dbReference type="EMBL" id="SKBQ01000073">
    <property type="protein sequence ID" value="TPX08811.1"/>
    <property type="molecule type" value="Genomic_DNA"/>
</dbReference>
<evidence type="ECO:0000256" key="6">
    <source>
        <dbReference type="ARBA" id="ARBA00022801"/>
    </source>
</evidence>
<evidence type="ECO:0000256" key="10">
    <source>
        <dbReference type="SAM" id="SignalP"/>
    </source>
</evidence>
<evidence type="ECO:0000256" key="2">
    <source>
        <dbReference type="ARBA" id="ARBA00008721"/>
    </source>
</evidence>
<evidence type="ECO:0000256" key="3">
    <source>
        <dbReference type="ARBA" id="ARBA00022670"/>
    </source>
</evidence>
<dbReference type="GO" id="GO:0008237">
    <property type="term" value="F:metallopeptidase activity"/>
    <property type="evidence" value="ECO:0007669"/>
    <property type="project" value="UniProtKB-KW"/>
</dbReference>
<dbReference type="GeneID" id="41977198"/>
<reference evidence="12 13" key="1">
    <citation type="submission" date="2019-06" db="EMBL/GenBank/DDBJ databases">
        <title>Draft genome sequence of the filamentous fungus Phialemoniopsis curvata isolated from diesel fuel.</title>
        <authorList>
            <person name="Varaljay V.A."/>
            <person name="Lyon W.J."/>
            <person name="Crouch A.L."/>
            <person name="Drake C.E."/>
            <person name="Hollomon J.M."/>
            <person name="Nadeau L.J."/>
            <person name="Nunn H.S."/>
            <person name="Stevenson B.S."/>
            <person name="Bojanowski C.L."/>
            <person name="Crookes-Goodson W.J."/>
        </authorList>
    </citation>
    <scope>NUCLEOTIDE SEQUENCE [LARGE SCALE GENOMIC DNA]</scope>
    <source>
        <strain evidence="12 13">D216</strain>
    </source>
</reference>
<keyword evidence="4" id="KW-0479">Metal-binding</keyword>
<dbReference type="OrthoDB" id="536211at2759"/>
<keyword evidence="7" id="KW-0862">Zinc</keyword>
<evidence type="ECO:0000256" key="4">
    <source>
        <dbReference type="ARBA" id="ARBA00022723"/>
    </source>
</evidence>
<comment type="similarity">
    <text evidence="2">Belongs to the peptidase M43B family.</text>
</comment>
<dbReference type="Proteomes" id="UP000319257">
    <property type="component" value="Unassembled WGS sequence"/>
</dbReference>
<feature type="domain" description="Peptidase M43 pregnancy-associated plasma-A" evidence="11">
    <location>
        <begin position="134"/>
        <end position="268"/>
    </location>
</feature>
<dbReference type="SUPFAM" id="SSF55486">
    <property type="entry name" value="Metalloproteases ('zincins'), catalytic domain"/>
    <property type="match status" value="1"/>
</dbReference>
<evidence type="ECO:0000313" key="12">
    <source>
        <dbReference type="EMBL" id="TPX08811.1"/>
    </source>
</evidence>
<sequence length="276" mass="29732">MIVPRVFAPLLLALGASAQQFGCGTADPDSEHIGMSKVLAAQEARRGGSGNLTERATINVGVYFHVVAQSQTVAGGYLTDKMLSDQLAVMNTDFAPHGISFNLLGTDRTVNPNWAVDNDELAMKTALRKGSYSNLNVYFQTRLTDNALGYAYLPTSVTSGSAAFRRDGVSLNAQTVPGGSQTRFNLGKTATHEVGHWLGLYHTFQGGCTGNGDFIADTPAQASSSSGCPVGRDSCPSQPGLDPIHNYMDYSDDSCYEEFTPNQQERIYSFWNTYRG</sequence>
<accession>A0A507AV67</accession>
<keyword evidence="3" id="KW-0645">Protease</keyword>
<dbReference type="PANTHER" id="PTHR47466:SF1">
    <property type="entry name" value="METALLOPROTEASE MEP1 (AFU_ORTHOLOGUE AFUA_1G07730)-RELATED"/>
    <property type="match status" value="1"/>
</dbReference>
<proteinExistence type="inferred from homology"/>
<keyword evidence="6" id="KW-0378">Hydrolase</keyword>
<dbReference type="RefSeq" id="XP_030990522.1">
    <property type="nucleotide sequence ID" value="XM_031144748.1"/>
</dbReference>
<dbReference type="GO" id="GO:0006508">
    <property type="term" value="P:proteolysis"/>
    <property type="evidence" value="ECO:0007669"/>
    <property type="project" value="UniProtKB-KW"/>
</dbReference>
<evidence type="ECO:0000256" key="8">
    <source>
        <dbReference type="ARBA" id="ARBA00023049"/>
    </source>
</evidence>
<organism evidence="12 13">
    <name type="scientific">Thyridium curvatum</name>
    <dbReference type="NCBI Taxonomy" id="1093900"/>
    <lineage>
        <taxon>Eukaryota</taxon>
        <taxon>Fungi</taxon>
        <taxon>Dikarya</taxon>
        <taxon>Ascomycota</taxon>
        <taxon>Pezizomycotina</taxon>
        <taxon>Sordariomycetes</taxon>
        <taxon>Sordariomycetidae</taxon>
        <taxon>Thyridiales</taxon>
        <taxon>Thyridiaceae</taxon>
        <taxon>Thyridium</taxon>
    </lineage>
</organism>
<dbReference type="InterPro" id="IPR008754">
    <property type="entry name" value="Peptidase_M43"/>
</dbReference>
<keyword evidence="5 10" id="KW-0732">Signal</keyword>
<evidence type="ECO:0000259" key="11">
    <source>
        <dbReference type="Pfam" id="PF05572"/>
    </source>
</evidence>
<dbReference type="PANTHER" id="PTHR47466">
    <property type="match status" value="1"/>
</dbReference>
<dbReference type="GO" id="GO:0046872">
    <property type="term" value="F:metal ion binding"/>
    <property type="evidence" value="ECO:0007669"/>
    <property type="project" value="UniProtKB-KW"/>
</dbReference>
<dbReference type="InterPro" id="IPR024079">
    <property type="entry name" value="MetalloPept_cat_dom_sf"/>
</dbReference>
<comment type="caution">
    <text evidence="12">The sequence shown here is derived from an EMBL/GenBank/DDBJ whole genome shotgun (WGS) entry which is preliminary data.</text>
</comment>
<evidence type="ECO:0000256" key="5">
    <source>
        <dbReference type="ARBA" id="ARBA00022729"/>
    </source>
</evidence>
<dbReference type="Pfam" id="PF05572">
    <property type="entry name" value="Peptidase_M43"/>
    <property type="match status" value="1"/>
</dbReference>
<keyword evidence="8" id="KW-0482">Metalloprotease</keyword>
<evidence type="ECO:0000313" key="13">
    <source>
        <dbReference type="Proteomes" id="UP000319257"/>
    </source>
</evidence>
<feature type="chain" id="PRO_5021481464" description="Peptidase M43 pregnancy-associated plasma-A domain-containing protein" evidence="10">
    <location>
        <begin position="19"/>
        <end position="276"/>
    </location>
</feature>
<protein>
    <recommendedName>
        <fullName evidence="11">Peptidase M43 pregnancy-associated plasma-A domain-containing protein</fullName>
    </recommendedName>
</protein>
<dbReference type="InParanoid" id="A0A507AV67"/>
<feature type="signal peptide" evidence="10">
    <location>
        <begin position="1"/>
        <end position="18"/>
    </location>
</feature>
<gene>
    <name evidence="12" type="ORF">E0L32_009751</name>
</gene>
<comment type="function">
    <text evidence="1">Secreted metalloproteinase that allows assimilation of proteinaceous substrates.</text>
</comment>
<keyword evidence="13" id="KW-1185">Reference proteome</keyword>
<name>A0A507AV67_9PEZI</name>
<evidence type="ECO:0000256" key="9">
    <source>
        <dbReference type="ARBA" id="ARBA00023157"/>
    </source>
</evidence>
<keyword evidence="9" id="KW-1015">Disulfide bond</keyword>
<evidence type="ECO:0000256" key="1">
    <source>
        <dbReference type="ARBA" id="ARBA00003174"/>
    </source>
</evidence>
<dbReference type="AlphaFoldDB" id="A0A507AV67"/>